<dbReference type="InterPro" id="IPR028082">
    <property type="entry name" value="Peripla_BP_I"/>
</dbReference>
<dbReference type="EMBL" id="CP028913">
    <property type="protein sequence ID" value="AWB94771.1"/>
    <property type="molecule type" value="Genomic_DNA"/>
</dbReference>
<dbReference type="GO" id="GO:0003700">
    <property type="term" value="F:DNA-binding transcription factor activity"/>
    <property type="evidence" value="ECO:0007669"/>
    <property type="project" value="TreeGrafter"/>
</dbReference>
<evidence type="ECO:0000313" key="6">
    <source>
        <dbReference type="Proteomes" id="UP000244729"/>
    </source>
</evidence>
<dbReference type="Gene3D" id="1.10.260.40">
    <property type="entry name" value="lambda repressor-like DNA-binding domains"/>
    <property type="match status" value="1"/>
</dbReference>
<reference evidence="5 6" key="1">
    <citation type="submission" date="2018-04" db="EMBL/GenBank/DDBJ databases">
        <authorList>
            <person name="Li J."/>
        </authorList>
    </citation>
    <scope>NUCLEOTIDE SEQUENCE [LARGE SCALE GENOMIC DNA]</scope>
    <source>
        <strain evidence="6">30A</strain>
    </source>
</reference>
<dbReference type="KEGG" id="agm:DCE93_03115"/>
<name>A0A2S0WU01_9MICO</name>
<feature type="domain" description="HTH lacI-type" evidence="4">
    <location>
        <begin position="14"/>
        <end position="69"/>
    </location>
</feature>
<dbReference type="CDD" id="cd01392">
    <property type="entry name" value="HTH_LacI"/>
    <property type="match status" value="1"/>
</dbReference>
<keyword evidence="6" id="KW-1185">Reference proteome</keyword>
<dbReference type="SMART" id="SM00354">
    <property type="entry name" value="HTH_LACI"/>
    <property type="match status" value="1"/>
</dbReference>
<dbReference type="SUPFAM" id="SSF53822">
    <property type="entry name" value="Periplasmic binding protein-like I"/>
    <property type="match status" value="1"/>
</dbReference>
<proteinExistence type="predicted"/>
<dbReference type="PRINTS" id="PR00036">
    <property type="entry name" value="HTHLACI"/>
</dbReference>
<accession>A0A2S0WU01</accession>
<organism evidence="5 6">
    <name type="scientific">Agromyces badenianii</name>
    <dbReference type="NCBI Taxonomy" id="2080742"/>
    <lineage>
        <taxon>Bacteria</taxon>
        <taxon>Bacillati</taxon>
        <taxon>Actinomycetota</taxon>
        <taxon>Actinomycetes</taxon>
        <taxon>Micrococcales</taxon>
        <taxon>Microbacteriaceae</taxon>
        <taxon>Agromyces</taxon>
    </lineage>
</organism>
<dbReference type="Pfam" id="PF00356">
    <property type="entry name" value="LacI"/>
    <property type="match status" value="1"/>
</dbReference>
<evidence type="ECO:0000256" key="3">
    <source>
        <dbReference type="ARBA" id="ARBA00023163"/>
    </source>
</evidence>
<dbReference type="GO" id="GO:0000976">
    <property type="term" value="F:transcription cis-regulatory region binding"/>
    <property type="evidence" value="ECO:0007669"/>
    <property type="project" value="TreeGrafter"/>
</dbReference>
<dbReference type="Pfam" id="PF13377">
    <property type="entry name" value="Peripla_BP_3"/>
    <property type="match status" value="1"/>
</dbReference>
<dbReference type="Proteomes" id="UP000244729">
    <property type="component" value="Chromosome"/>
</dbReference>
<sequence>MTESGRTAGPRPPSTLHDVAREAGVSLATASRALNGSTRKVNELLRQRVLTAASKLDYSPNLSAQAVARGTSMTVALLVADIADPYYSQIAAGVVGEADHEGLLVTMAATERDAVRELDLVRSLRGQRPRVMILAASGRDAGPTSDALAGELRAFEANGGRVAFISTDELPFRTVRLDHTTGGEALAHALVGAGYRRFAAITGAAHLRTPGDRLTGFVAGLAASGLAIDPDRIVRTGITRDGGYDGMRTLIERELGDTEVVFAVNDVMAVGAMSAIRDAGLVPGRDVAVAGFDDIPTARDVTPPLTTVRIPLEEVGRRALRLALGEAIETDELPVPIEVVLRESTPVRPR</sequence>
<dbReference type="OrthoDB" id="3226810at2"/>
<evidence type="ECO:0000259" key="4">
    <source>
        <dbReference type="PROSITE" id="PS50932"/>
    </source>
</evidence>
<evidence type="ECO:0000313" key="5">
    <source>
        <dbReference type="EMBL" id="AWB94771.1"/>
    </source>
</evidence>
<keyword evidence="1" id="KW-0805">Transcription regulation</keyword>
<dbReference type="SUPFAM" id="SSF47413">
    <property type="entry name" value="lambda repressor-like DNA-binding domains"/>
    <property type="match status" value="1"/>
</dbReference>
<dbReference type="InterPro" id="IPR010982">
    <property type="entry name" value="Lambda_DNA-bd_dom_sf"/>
</dbReference>
<protein>
    <submittedName>
        <fullName evidence="5">LacI family transcriptional regulator</fullName>
    </submittedName>
</protein>
<keyword evidence="2" id="KW-0238">DNA-binding</keyword>
<dbReference type="InterPro" id="IPR000843">
    <property type="entry name" value="HTH_LacI"/>
</dbReference>
<dbReference type="PROSITE" id="PS00356">
    <property type="entry name" value="HTH_LACI_1"/>
    <property type="match status" value="1"/>
</dbReference>
<dbReference type="InterPro" id="IPR046335">
    <property type="entry name" value="LacI/GalR-like_sensor"/>
</dbReference>
<keyword evidence="3" id="KW-0804">Transcription</keyword>
<dbReference type="PANTHER" id="PTHR30146:SF109">
    <property type="entry name" value="HTH-TYPE TRANSCRIPTIONAL REGULATOR GALS"/>
    <property type="match status" value="1"/>
</dbReference>
<gene>
    <name evidence="5" type="ORF">DCE93_03115</name>
</gene>
<dbReference type="PANTHER" id="PTHR30146">
    <property type="entry name" value="LACI-RELATED TRANSCRIPTIONAL REPRESSOR"/>
    <property type="match status" value="1"/>
</dbReference>
<evidence type="ECO:0000256" key="1">
    <source>
        <dbReference type="ARBA" id="ARBA00023015"/>
    </source>
</evidence>
<evidence type="ECO:0000256" key="2">
    <source>
        <dbReference type="ARBA" id="ARBA00023125"/>
    </source>
</evidence>
<dbReference type="RefSeq" id="WP_108594593.1">
    <property type="nucleotide sequence ID" value="NZ_CP028913.1"/>
</dbReference>
<dbReference type="AlphaFoldDB" id="A0A2S0WU01"/>
<dbReference type="PROSITE" id="PS50932">
    <property type="entry name" value="HTH_LACI_2"/>
    <property type="match status" value="1"/>
</dbReference>
<dbReference type="Gene3D" id="3.40.50.2300">
    <property type="match status" value="2"/>
</dbReference>
<dbReference type="CDD" id="cd06267">
    <property type="entry name" value="PBP1_LacI_sugar_binding-like"/>
    <property type="match status" value="1"/>
</dbReference>